<comment type="caution">
    <text evidence="3">The sequence shown here is derived from an EMBL/GenBank/DDBJ whole genome shotgun (WGS) entry which is preliminary data.</text>
</comment>
<organism evidence="3 4">
    <name type="scientific">Ascochyta lentis</name>
    <dbReference type="NCBI Taxonomy" id="205686"/>
    <lineage>
        <taxon>Eukaryota</taxon>
        <taxon>Fungi</taxon>
        <taxon>Dikarya</taxon>
        <taxon>Ascomycota</taxon>
        <taxon>Pezizomycotina</taxon>
        <taxon>Dothideomycetes</taxon>
        <taxon>Pleosporomycetidae</taxon>
        <taxon>Pleosporales</taxon>
        <taxon>Pleosporineae</taxon>
        <taxon>Didymellaceae</taxon>
        <taxon>Ascochyta</taxon>
    </lineage>
</organism>
<sequence>MSSPTQRGHDFQHVHNYGGRVHMGDGHYYYYAEDHSLDHLVYVEDAEFLSTKHGNKPLCTEGTRADGFLAMERWAGQSDPLNIFWLCGMPGTGKSTIVRTAFERWTERGGVERLCASFTFERGVVDDAQHLFTTLASRLAHDQPLRSHISAGSRNDRIVSKTALGNQFTTLLYSPIMEARRNGLEGPVFLFIDALDQCSNTDQLRKIFEIALSSEARKAQIRFIITSRPEEPLYSLLNTGSLCLKLDPGHRPKNSTKADLRLLYKAQMPDLEADDLDFLVEETEGSFVFAAQTCLFLVEASRSSLQKPAKLLARQGPEDSSSTPQSPYNRMDAIYEEISTACLSRLNGEDRRVWIHMLHLFITAAEAHGKLGFEKDYWSFVSTAGYRGMHTPNSYGFRRSIRSLVRFCDERADFIHSTFPAYLRDNLRNSYEELRMDSPQIHKFFVRTSATLAHEASQQLSSKKVSLQRRHVNRRTRYACMHWLLHFELVRDQEYKIRRLRSLATAQANSLLYSTSVILLL</sequence>
<feature type="domain" description="Nephrocystin 3-like N-terminal" evidence="2">
    <location>
        <begin position="71"/>
        <end position="228"/>
    </location>
</feature>
<dbReference type="InterPro" id="IPR056884">
    <property type="entry name" value="NPHP3-like_N"/>
</dbReference>
<protein>
    <recommendedName>
        <fullName evidence="2">Nephrocystin 3-like N-terminal domain-containing protein</fullName>
    </recommendedName>
</protein>
<dbReference type="InterPro" id="IPR027417">
    <property type="entry name" value="P-loop_NTPase"/>
</dbReference>
<dbReference type="SUPFAM" id="SSF52540">
    <property type="entry name" value="P-loop containing nucleoside triphosphate hydrolases"/>
    <property type="match status" value="1"/>
</dbReference>
<evidence type="ECO:0000313" key="3">
    <source>
        <dbReference type="EMBL" id="KAF9696875.1"/>
    </source>
</evidence>
<dbReference type="Gene3D" id="3.40.50.300">
    <property type="entry name" value="P-loop containing nucleotide triphosphate hydrolases"/>
    <property type="match status" value="1"/>
</dbReference>
<evidence type="ECO:0000313" key="4">
    <source>
        <dbReference type="Proteomes" id="UP000651452"/>
    </source>
</evidence>
<keyword evidence="4" id="KW-1185">Reference proteome</keyword>
<dbReference type="AlphaFoldDB" id="A0A8H7J5A1"/>
<evidence type="ECO:0000256" key="1">
    <source>
        <dbReference type="ARBA" id="ARBA00022737"/>
    </source>
</evidence>
<dbReference type="Pfam" id="PF24883">
    <property type="entry name" value="NPHP3_N"/>
    <property type="match status" value="1"/>
</dbReference>
<reference evidence="3" key="2">
    <citation type="submission" date="2020-09" db="EMBL/GenBank/DDBJ databases">
        <title>Reference genome assembly for Australian Ascochyta lentis isolate Al4.</title>
        <authorList>
            <person name="Lee R.C."/>
            <person name="Farfan-Caceres L.M."/>
            <person name="Debler J.W."/>
            <person name="Williams A.H."/>
            <person name="Henares B.M."/>
        </authorList>
    </citation>
    <scope>NUCLEOTIDE SEQUENCE</scope>
    <source>
        <strain evidence="3">Al4</strain>
    </source>
</reference>
<dbReference type="PANTHER" id="PTHR10039">
    <property type="entry name" value="AMELOGENIN"/>
    <property type="match status" value="1"/>
</dbReference>
<accession>A0A8H7J5A1</accession>
<dbReference type="OrthoDB" id="5424155at2759"/>
<keyword evidence="1" id="KW-0677">Repeat</keyword>
<dbReference type="EMBL" id="RZGK01000008">
    <property type="protein sequence ID" value="KAF9696875.1"/>
    <property type="molecule type" value="Genomic_DNA"/>
</dbReference>
<evidence type="ECO:0000259" key="2">
    <source>
        <dbReference type="Pfam" id="PF24883"/>
    </source>
</evidence>
<proteinExistence type="predicted"/>
<gene>
    <name evidence="3" type="ORF">EKO04_005028</name>
</gene>
<dbReference type="PANTHER" id="PTHR10039:SF15">
    <property type="entry name" value="NACHT DOMAIN-CONTAINING PROTEIN"/>
    <property type="match status" value="1"/>
</dbReference>
<dbReference type="Proteomes" id="UP000651452">
    <property type="component" value="Unassembled WGS sequence"/>
</dbReference>
<reference evidence="3" key="1">
    <citation type="submission" date="2018-12" db="EMBL/GenBank/DDBJ databases">
        <authorList>
            <person name="Syme R.A."/>
            <person name="Farfan-Caceres L."/>
            <person name="Lichtenzveig J."/>
        </authorList>
    </citation>
    <scope>NUCLEOTIDE SEQUENCE</scope>
    <source>
        <strain evidence="3">Al4</strain>
    </source>
</reference>
<name>A0A8H7J5A1_9PLEO</name>